<sequence>MVFQVAHGEFKGPLEVLLDLIEARKLHINDVSLSKVTDDFLGYARSHEGFPIAESAQFAFVASALLLIKSKSLLPNLSLTREEQGNIQDLERRLQLLQRFRELSRHVRDRFGKTRIYFPCERKVTPVFAPPKVFSLAMMVDVIHDVLAALPRAEVLTKKVVQKVISLEEMIDNLRERISSTLRMSFKEFAGNHKEKVNVIVGFLAMLELAKEGIIGVTQEEAHGDIIMETGDLSTPRY</sequence>
<protein>
    <recommendedName>
        <fullName evidence="1">Segregation and condensation protein A</fullName>
    </recommendedName>
</protein>
<comment type="caution">
    <text evidence="2">The sequence shown here is derived from an EMBL/GenBank/DDBJ whole genome shotgun (WGS) entry which is preliminary data.</text>
</comment>
<dbReference type="InterPro" id="IPR003768">
    <property type="entry name" value="ScpA"/>
</dbReference>
<dbReference type="InterPro" id="IPR023093">
    <property type="entry name" value="ScpA-like_C"/>
</dbReference>
<dbReference type="Proteomes" id="UP000229342">
    <property type="component" value="Unassembled WGS sequence"/>
</dbReference>
<dbReference type="Gene3D" id="1.10.10.580">
    <property type="entry name" value="Structural maintenance of chromosome 1. Chain E"/>
    <property type="match status" value="1"/>
</dbReference>
<evidence type="ECO:0000313" key="2">
    <source>
        <dbReference type="EMBL" id="PIQ68166.1"/>
    </source>
</evidence>
<evidence type="ECO:0000313" key="3">
    <source>
        <dbReference type="Proteomes" id="UP000229342"/>
    </source>
</evidence>
<reference evidence="2 3" key="1">
    <citation type="submission" date="2017-09" db="EMBL/GenBank/DDBJ databases">
        <title>Depth-based differentiation of microbial function through sediment-hosted aquifers and enrichment of novel symbionts in the deep terrestrial subsurface.</title>
        <authorList>
            <person name="Probst A.J."/>
            <person name="Ladd B."/>
            <person name="Jarett J.K."/>
            <person name="Geller-Mcgrath D.E."/>
            <person name="Sieber C.M."/>
            <person name="Emerson J.B."/>
            <person name="Anantharaman K."/>
            <person name="Thomas B.C."/>
            <person name="Malmstrom R."/>
            <person name="Stieglmeier M."/>
            <person name="Klingl A."/>
            <person name="Woyke T."/>
            <person name="Ryan C.M."/>
            <person name="Banfield J.F."/>
        </authorList>
    </citation>
    <scope>NUCLEOTIDE SEQUENCE [LARGE SCALE GENOMIC DNA]</scope>
    <source>
        <strain evidence="2">CG11_big_fil_rev_8_21_14_0_20_46_11</strain>
    </source>
</reference>
<evidence type="ECO:0000256" key="1">
    <source>
        <dbReference type="ARBA" id="ARBA00044777"/>
    </source>
</evidence>
<dbReference type="Gene3D" id="6.10.250.2410">
    <property type="match status" value="1"/>
</dbReference>
<dbReference type="AlphaFoldDB" id="A0A2H0KAA0"/>
<proteinExistence type="predicted"/>
<name>A0A2H0KAA0_9BACT</name>
<gene>
    <name evidence="2" type="ORF">COV91_05570</name>
</gene>
<dbReference type="PANTHER" id="PTHR33969:SF2">
    <property type="entry name" value="SEGREGATION AND CONDENSATION PROTEIN A"/>
    <property type="match status" value="1"/>
</dbReference>
<dbReference type="EMBL" id="PCVG01000076">
    <property type="protein sequence ID" value="PIQ68166.1"/>
    <property type="molecule type" value="Genomic_DNA"/>
</dbReference>
<dbReference type="PANTHER" id="PTHR33969">
    <property type="entry name" value="SEGREGATION AND CONDENSATION PROTEIN A"/>
    <property type="match status" value="1"/>
</dbReference>
<organism evidence="2 3">
    <name type="scientific">Candidatus Taylorbacteria bacterium CG11_big_fil_rev_8_21_14_0_20_46_11</name>
    <dbReference type="NCBI Taxonomy" id="1975025"/>
    <lineage>
        <taxon>Bacteria</taxon>
        <taxon>Candidatus Tayloriibacteriota</taxon>
    </lineage>
</organism>
<accession>A0A2H0KAA0</accession>
<dbReference type="Pfam" id="PF02616">
    <property type="entry name" value="SMC_ScpA"/>
    <property type="match status" value="1"/>
</dbReference>